<organism evidence="3 4">
    <name type="scientific">Streptantibioticus cattleyicolor (strain ATCC 35852 / DSM 46488 / JCM 4925 / NBRC 14057 / NRRL 8057)</name>
    <name type="common">Streptomyces cattleya</name>
    <dbReference type="NCBI Taxonomy" id="1003195"/>
    <lineage>
        <taxon>Bacteria</taxon>
        <taxon>Bacillati</taxon>
        <taxon>Actinomycetota</taxon>
        <taxon>Actinomycetes</taxon>
        <taxon>Kitasatosporales</taxon>
        <taxon>Streptomycetaceae</taxon>
        <taxon>Streptantibioticus</taxon>
    </lineage>
</organism>
<dbReference type="PATRIC" id="fig|1003195.29.peg.3714"/>
<keyword evidence="2" id="KW-0812">Transmembrane</keyword>
<dbReference type="HOGENOM" id="CLU_1926338_0_0_11"/>
<dbReference type="AlphaFoldDB" id="G8X2V9"/>
<evidence type="ECO:0000256" key="1">
    <source>
        <dbReference type="SAM" id="MobiDB-lite"/>
    </source>
</evidence>
<sequence>MVSDYHAAMIRAAVFDVGPARAVHRGADRDRPADGRARRRAGRRAPPSAGPVPDGSAGIAPHGVYAEVRAIHDEVRPVSAKLGAGPQHAAQIADRETPLRILERARWPLPSIGALCGIAGVIASVIAIYHH</sequence>
<dbReference type="EMBL" id="CP003219">
    <property type="protein sequence ID" value="AEW96091.1"/>
    <property type="molecule type" value="Genomic_DNA"/>
</dbReference>
<evidence type="ECO:0000256" key="2">
    <source>
        <dbReference type="SAM" id="Phobius"/>
    </source>
</evidence>
<proteinExistence type="predicted"/>
<dbReference type="Proteomes" id="UP000007842">
    <property type="component" value="Chromosome"/>
</dbReference>
<reference evidence="4" key="1">
    <citation type="submission" date="2011-12" db="EMBL/GenBank/DDBJ databases">
        <title>Complete genome sequence of Streptomyces cattleya strain DSM 46488.</title>
        <authorList>
            <person name="Ou H.-Y."/>
            <person name="Li P."/>
            <person name="Zhao C."/>
            <person name="O'Hagan D."/>
            <person name="Deng Z."/>
        </authorList>
    </citation>
    <scope>NUCLEOTIDE SEQUENCE [LARGE SCALE GENOMIC DNA]</scope>
    <source>
        <strain evidence="4">ATCC 35852 / DSM 46488 / JCM 4925 / NBRC 14057 / NRRL 8057</strain>
    </source>
</reference>
<feature type="transmembrane region" description="Helical" evidence="2">
    <location>
        <begin position="109"/>
        <end position="129"/>
    </location>
</feature>
<accession>G8X2V9</accession>
<evidence type="ECO:0000313" key="3">
    <source>
        <dbReference type="EMBL" id="AEW96091.1"/>
    </source>
</evidence>
<name>G8X2V9_STREN</name>
<feature type="compositionally biased region" description="Basic and acidic residues" evidence="1">
    <location>
        <begin position="25"/>
        <end position="36"/>
    </location>
</feature>
<evidence type="ECO:0000313" key="4">
    <source>
        <dbReference type="Proteomes" id="UP000007842"/>
    </source>
</evidence>
<dbReference type="KEGG" id="scy:SCATT_37200"/>
<keyword evidence="4" id="KW-1185">Reference proteome</keyword>
<keyword evidence="2" id="KW-0472">Membrane</keyword>
<feature type="region of interest" description="Disordered" evidence="1">
    <location>
        <begin position="24"/>
        <end position="60"/>
    </location>
</feature>
<protein>
    <submittedName>
        <fullName evidence="3">Uncharacterized protein</fullName>
    </submittedName>
</protein>
<keyword evidence="2" id="KW-1133">Transmembrane helix</keyword>
<gene>
    <name evidence="3" type="ordered locus">SCATT_37200</name>
</gene>